<comment type="caution">
    <text evidence="3">The sequence shown here is derived from an EMBL/GenBank/DDBJ whole genome shotgun (WGS) entry which is preliminary data.</text>
</comment>
<keyword evidence="1" id="KW-0378">Hydrolase</keyword>
<evidence type="ECO:0000256" key="1">
    <source>
        <dbReference type="ARBA" id="ARBA00022801"/>
    </source>
</evidence>
<dbReference type="Proteomes" id="UP001140560">
    <property type="component" value="Unassembled WGS sequence"/>
</dbReference>
<feature type="domain" description="BD-FAE-like" evidence="2">
    <location>
        <begin position="54"/>
        <end position="174"/>
    </location>
</feature>
<dbReference type="InterPro" id="IPR029058">
    <property type="entry name" value="AB_hydrolase_fold"/>
</dbReference>
<gene>
    <name evidence="3" type="ORF">N0V83_002424</name>
</gene>
<dbReference type="InterPro" id="IPR050300">
    <property type="entry name" value="GDXG_lipolytic_enzyme"/>
</dbReference>
<evidence type="ECO:0000313" key="3">
    <source>
        <dbReference type="EMBL" id="KAJ4375338.1"/>
    </source>
</evidence>
<organism evidence="3 4">
    <name type="scientific">Neocucurbitaria cava</name>
    <dbReference type="NCBI Taxonomy" id="798079"/>
    <lineage>
        <taxon>Eukaryota</taxon>
        <taxon>Fungi</taxon>
        <taxon>Dikarya</taxon>
        <taxon>Ascomycota</taxon>
        <taxon>Pezizomycotina</taxon>
        <taxon>Dothideomycetes</taxon>
        <taxon>Pleosporomycetidae</taxon>
        <taxon>Pleosporales</taxon>
        <taxon>Pleosporineae</taxon>
        <taxon>Cucurbitariaceae</taxon>
        <taxon>Neocucurbitaria</taxon>
    </lineage>
</organism>
<protein>
    <recommendedName>
        <fullName evidence="2">BD-FAE-like domain-containing protein</fullName>
    </recommendedName>
</protein>
<reference evidence="3" key="1">
    <citation type="submission" date="2022-10" db="EMBL/GenBank/DDBJ databases">
        <title>Tapping the CABI collections for fungal endophytes: first genome assemblies for Collariella, Neodidymelliopsis, Ascochyta clinopodiicola, Didymella pomorum, Didymosphaeria variabile, Neocosmospora piperis and Neocucurbitaria cava.</title>
        <authorList>
            <person name="Hill R."/>
        </authorList>
    </citation>
    <scope>NUCLEOTIDE SEQUENCE</scope>
    <source>
        <strain evidence="3">IMI 356814</strain>
    </source>
</reference>
<dbReference type="Gene3D" id="3.40.50.1820">
    <property type="entry name" value="alpha/beta hydrolase"/>
    <property type="match status" value="1"/>
</dbReference>
<evidence type="ECO:0000313" key="4">
    <source>
        <dbReference type="Proteomes" id="UP001140560"/>
    </source>
</evidence>
<dbReference type="EMBL" id="JAPEUY010000003">
    <property type="protein sequence ID" value="KAJ4375338.1"/>
    <property type="molecule type" value="Genomic_DNA"/>
</dbReference>
<dbReference type="OrthoDB" id="433474at2759"/>
<proteinExistence type="predicted"/>
<name>A0A9W9CQT7_9PLEO</name>
<dbReference type="GO" id="GO:0016787">
    <property type="term" value="F:hydrolase activity"/>
    <property type="evidence" value="ECO:0007669"/>
    <property type="project" value="UniProtKB-KW"/>
</dbReference>
<dbReference type="SUPFAM" id="SSF53474">
    <property type="entry name" value="alpha/beta-Hydrolases"/>
    <property type="match status" value="1"/>
</dbReference>
<dbReference type="PANTHER" id="PTHR48081">
    <property type="entry name" value="AB HYDROLASE SUPERFAMILY PROTEIN C4A8.06C"/>
    <property type="match status" value="1"/>
</dbReference>
<sequence length="241" mass="27282">MDHIFAKIAEETSKFNLGDEEIWRELYEPFYGEQPRDVAVIRDQRYGSAQRNLLDVFVPVNNRQHGKPVLLFVHGGGFFSGDKRWSEKCWANVGNFFAQQNMVVVVANHQLVTYDRSGGDAPVNFDVQYPAGANDMQLVREWIYDNIAAAKFGRGSVDKVVLFGHSSGGAHIAMNLYGSPNKVFPPVAGVMYLSVPFWYDRTRPIRQKILQAYYGSDSEEVWGPQSALGLFQRLPDDSPWL</sequence>
<keyword evidence="4" id="KW-1185">Reference proteome</keyword>
<dbReference type="PANTHER" id="PTHR48081:SF33">
    <property type="entry name" value="KYNURENINE FORMAMIDASE"/>
    <property type="match status" value="1"/>
</dbReference>
<evidence type="ECO:0000259" key="2">
    <source>
        <dbReference type="Pfam" id="PF20434"/>
    </source>
</evidence>
<dbReference type="AlphaFoldDB" id="A0A9W9CQT7"/>
<dbReference type="Pfam" id="PF20434">
    <property type="entry name" value="BD-FAE"/>
    <property type="match status" value="1"/>
</dbReference>
<accession>A0A9W9CQT7</accession>
<dbReference type="InterPro" id="IPR049492">
    <property type="entry name" value="BD-FAE-like_dom"/>
</dbReference>